<sequence length="162" mass="18547">MASVALTALSMTIGFFFIFMGSIKLTPALNADVYKEMRKMFIREAKVFPFVNQTGWKPNAHTYRKAVGVTEVLCGSTLAIIPGPMKEVANLILFFEMLGAVYTHWALKEGLERMAPALVFSLLLLCRYIIYLQYRAKLEEDERIEMLQQRIKLKEASEKKED</sequence>
<dbReference type="InterPro" id="IPR032808">
    <property type="entry name" value="DoxX"/>
</dbReference>
<evidence type="ECO:0000313" key="13">
    <source>
        <dbReference type="EMBL" id="CAH1799331.1"/>
    </source>
</evidence>
<evidence type="ECO:0000313" key="14">
    <source>
        <dbReference type="Proteomes" id="UP000749559"/>
    </source>
</evidence>
<comment type="caution">
    <text evidence="13">The sequence shown here is derived from an EMBL/GenBank/DDBJ whole genome shotgun (WGS) entry which is preliminary data.</text>
</comment>
<dbReference type="OrthoDB" id="432685at2759"/>
<dbReference type="EMBL" id="CAIIXF020000011">
    <property type="protein sequence ID" value="CAH1799331.1"/>
    <property type="molecule type" value="Genomic_DNA"/>
</dbReference>
<proteinExistence type="inferred from homology"/>
<dbReference type="AlphaFoldDB" id="A0A8J1TBW9"/>
<evidence type="ECO:0000256" key="11">
    <source>
        <dbReference type="ARBA" id="ARBA00023329"/>
    </source>
</evidence>
<accession>A0A8J1TBW9</accession>
<dbReference type="PANTHER" id="PTHR13163">
    <property type="entry name" value="SPINAL CORD EXPRESSION PROTEIN 4"/>
    <property type="match status" value="1"/>
</dbReference>
<evidence type="ECO:0000256" key="8">
    <source>
        <dbReference type="ARBA" id="ARBA00023136"/>
    </source>
</evidence>
<comment type="similarity">
    <text evidence="4">Belongs to the DoxX family.</text>
</comment>
<evidence type="ECO:0000256" key="7">
    <source>
        <dbReference type="ARBA" id="ARBA00022989"/>
    </source>
</evidence>
<comment type="subcellular location">
    <subcellularLocation>
        <location evidence="2">Cytoplasmic vesicle</location>
    </subcellularLocation>
    <subcellularLocation>
        <location evidence="1">Endoplasmic reticulum membrane</location>
        <topology evidence="1">Multi-pass membrane protein</topology>
    </subcellularLocation>
    <subcellularLocation>
        <location evidence="3">Peroxisome membrane</location>
        <topology evidence="3">Multi-pass membrane protein</topology>
    </subcellularLocation>
</comment>
<keyword evidence="6" id="KW-0256">Endoplasmic reticulum</keyword>
<gene>
    <name evidence="13" type="ORF">OFUS_LOCUS23355</name>
</gene>
<keyword evidence="7" id="KW-1133">Transmembrane helix</keyword>
<dbReference type="InterPro" id="IPR040399">
    <property type="entry name" value="TMEM35A/B"/>
</dbReference>
<evidence type="ECO:0000256" key="10">
    <source>
        <dbReference type="ARBA" id="ARBA00023186"/>
    </source>
</evidence>
<keyword evidence="11" id="KW-0968">Cytoplasmic vesicle</keyword>
<keyword evidence="14" id="KW-1185">Reference proteome</keyword>
<evidence type="ECO:0000256" key="1">
    <source>
        <dbReference type="ARBA" id="ARBA00004477"/>
    </source>
</evidence>
<dbReference type="GO" id="GO:0005778">
    <property type="term" value="C:peroxisomal membrane"/>
    <property type="evidence" value="ECO:0007669"/>
    <property type="project" value="UniProtKB-SubCell"/>
</dbReference>
<dbReference type="GO" id="GO:0031410">
    <property type="term" value="C:cytoplasmic vesicle"/>
    <property type="evidence" value="ECO:0007669"/>
    <property type="project" value="UniProtKB-SubCell"/>
</dbReference>
<keyword evidence="10" id="KW-0143">Chaperone</keyword>
<evidence type="ECO:0000256" key="3">
    <source>
        <dbReference type="ARBA" id="ARBA00004585"/>
    </source>
</evidence>
<dbReference type="GO" id="GO:0005789">
    <property type="term" value="C:endoplasmic reticulum membrane"/>
    <property type="evidence" value="ECO:0007669"/>
    <property type="project" value="UniProtKB-SubCell"/>
</dbReference>
<keyword evidence="5" id="KW-0812">Transmembrane</keyword>
<protein>
    <recommendedName>
        <fullName evidence="12">Novel acetylcholine receptor chaperone</fullName>
    </recommendedName>
</protein>
<dbReference type="PANTHER" id="PTHR13163:SF0">
    <property type="entry name" value="NOVEL ACETYLCHOLINE RECEPTOR CHAPERONE"/>
    <property type="match status" value="1"/>
</dbReference>
<evidence type="ECO:0000256" key="6">
    <source>
        <dbReference type="ARBA" id="ARBA00022824"/>
    </source>
</evidence>
<name>A0A8J1TBW9_OWEFU</name>
<dbReference type="Proteomes" id="UP000749559">
    <property type="component" value="Unassembled WGS sequence"/>
</dbReference>
<evidence type="ECO:0000256" key="9">
    <source>
        <dbReference type="ARBA" id="ARBA00023140"/>
    </source>
</evidence>
<evidence type="ECO:0000256" key="4">
    <source>
        <dbReference type="ARBA" id="ARBA00006679"/>
    </source>
</evidence>
<keyword evidence="8" id="KW-0472">Membrane</keyword>
<dbReference type="GO" id="GO:0051131">
    <property type="term" value="P:chaperone-mediated protein complex assembly"/>
    <property type="evidence" value="ECO:0007669"/>
    <property type="project" value="TreeGrafter"/>
</dbReference>
<dbReference type="Pfam" id="PF13564">
    <property type="entry name" value="DoxX_2"/>
    <property type="match status" value="1"/>
</dbReference>
<reference evidence="13" key="1">
    <citation type="submission" date="2022-03" db="EMBL/GenBank/DDBJ databases">
        <authorList>
            <person name="Martin C."/>
        </authorList>
    </citation>
    <scope>NUCLEOTIDE SEQUENCE</scope>
</reference>
<organism evidence="13 14">
    <name type="scientific">Owenia fusiformis</name>
    <name type="common">Polychaete worm</name>
    <dbReference type="NCBI Taxonomy" id="6347"/>
    <lineage>
        <taxon>Eukaryota</taxon>
        <taxon>Metazoa</taxon>
        <taxon>Spiralia</taxon>
        <taxon>Lophotrochozoa</taxon>
        <taxon>Annelida</taxon>
        <taxon>Polychaeta</taxon>
        <taxon>Sedentaria</taxon>
        <taxon>Canalipalpata</taxon>
        <taxon>Sabellida</taxon>
        <taxon>Oweniida</taxon>
        <taxon>Oweniidae</taxon>
        <taxon>Owenia</taxon>
    </lineage>
</organism>
<evidence type="ECO:0000256" key="2">
    <source>
        <dbReference type="ARBA" id="ARBA00004541"/>
    </source>
</evidence>
<keyword evidence="9" id="KW-0576">Peroxisome</keyword>
<evidence type="ECO:0000256" key="12">
    <source>
        <dbReference type="ARBA" id="ARBA00024424"/>
    </source>
</evidence>
<dbReference type="GO" id="GO:2000010">
    <property type="term" value="P:positive regulation of protein localization to cell surface"/>
    <property type="evidence" value="ECO:0007669"/>
    <property type="project" value="TreeGrafter"/>
</dbReference>
<evidence type="ECO:0000256" key="5">
    <source>
        <dbReference type="ARBA" id="ARBA00022692"/>
    </source>
</evidence>